<reference evidence="1 2" key="1">
    <citation type="submission" date="2024-05" db="EMBL/GenBank/DDBJ databases">
        <title>Genome sequencing and assembly of Indian major carp, Cirrhinus mrigala (Hamilton, 1822).</title>
        <authorList>
            <person name="Mohindra V."/>
            <person name="Chowdhury L.M."/>
            <person name="Lal K."/>
            <person name="Jena J.K."/>
        </authorList>
    </citation>
    <scope>NUCLEOTIDE SEQUENCE [LARGE SCALE GENOMIC DNA]</scope>
    <source>
        <strain evidence="1">CM1030</strain>
        <tissue evidence="1">Blood</tissue>
    </source>
</reference>
<dbReference type="AlphaFoldDB" id="A0ABD0RVD7"/>
<dbReference type="EMBL" id="JAMKFB020000001">
    <property type="protein sequence ID" value="KAL0202421.1"/>
    <property type="molecule type" value="Genomic_DNA"/>
</dbReference>
<gene>
    <name evidence="1" type="ORF">M9458_000439</name>
</gene>
<dbReference type="Proteomes" id="UP001529510">
    <property type="component" value="Unassembled WGS sequence"/>
</dbReference>
<protein>
    <submittedName>
        <fullName evidence="1">Uncharacterized protein</fullName>
    </submittedName>
</protein>
<evidence type="ECO:0000313" key="1">
    <source>
        <dbReference type="EMBL" id="KAL0202421.1"/>
    </source>
</evidence>
<keyword evidence="2" id="KW-1185">Reference proteome</keyword>
<name>A0ABD0RVD7_CIRMR</name>
<sequence length="65" mass="7323">GTSSSSVVEDFFAFPSEILLERCMKEELLQIAEQFDVEVTSSEKKLKEMLIKVVKSALSERGLLE</sequence>
<accession>A0ABD0RVD7</accession>
<organism evidence="1 2">
    <name type="scientific">Cirrhinus mrigala</name>
    <name type="common">Mrigala</name>
    <dbReference type="NCBI Taxonomy" id="683832"/>
    <lineage>
        <taxon>Eukaryota</taxon>
        <taxon>Metazoa</taxon>
        <taxon>Chordata</taxon>
        <taxon>Craniata</taxon>
        <taxon>Vertebrata</taxon>
        <taxon>Euteleostomi</taxon>
        <taxon>Actinopterygii</taxon>
        <taxon>Neopterygii</taxon>
        <taxon>Teleostei</taxon>
        <taxon>Ostariophysi</taxon>
        <taxon>Cypriniformes</taxon>
        <taxon>Cyprinidae</taxon>
        <taxon>Labeoninae</taxon>
        <taxon>Labeonini</taxon>
        <taxon>Cirrhinus</taxon>
    </lineage>
</organism>
<evidence type="ECO:0000313" key="2">
    <source>
        <dbReference type="Proteomes" id="UP001529510"/>
    </source>
</evidence>
<proteinExistence type="predicted"/>
<feature type="non-terminal residue" evidence="1">
    <location>
        <position position="1"/>
    </location>
</feature>
<comment type="caution">
    <text evidence="1">The sequence shown here is derived from an EMBL/GenBank/DDBJ whole genome shotgun (WGS) entry which is preliminary data.</text>
</comment>
<feature type="non-terminal residue" evidence="1">
    <location>
        <position position="65"/>
    </location>
</feature>